<gene>
    <name evidence="3" type="ORF">J2W91_002529</name>
</gene>
<dbReference type="Proteomes" id="UP001254832">
    <property type="component" value="Unassembled WGS sequence"/>
</dbReference>
<proteinExistence type="inferred from homology"/>
<dbReference type="Gene3D" id="3.30.450.40">
    <property type="match status" value="1"/>
</dbReference>
<dbReference type="Pfam" id="PF17853">
    <property type="entry name" value="GGDEF_2"/>
    <property type="match status" value="1"/>
</dbReference>
<dbReference type="InterPro" id="IPR025736">
    <property type="entry name" value="PucR_C-HTH_dom"/>
</dbReference>
<comment type="caution">
    <text evidence="3">The sequence shown here is derived from an EMBL/GenBank/DDBJ whole genome shotgun (WGS) entry which is preliminary data.</text>
</comment>
<evidence type="ECO:0000256" key="1">
    <source>
        <dbReference type="ARBA" id="ARBA00006754"/>
    </source>
</evidence>
<dbReference type="InterPro" id="IPR051448">
    <property type="entry name" value="CdaR-like_regulators"/>
</dbReference>
<dbReference type="InterPro" id="IPR041522">
    <property type="entry name" value="CdaR_GGDEF"/>
</dbReference>
<dbReference type="SUPFAM" id="SSF55781">
    <property type="entry name" value="GAF domain-like"/>
    <property type="match status" value="1"/>
</dbReference>
<sequence>MMNETIHSFMTHSFGTCRYGIWLKDDYDVEWSNWLLVGEMPDNIEEISPGSEWKIFKYTFEFLSHCNIRVAVDTQKQLTLLQSERLESLIREELLKQQIMKERVHNERWMTGLRELTCSLELNDLLLKIMENALKVIPSLSCGLFMMVDPESGKMIPKAKVGFQDSVFQYQGEIDEGITGKVYEEGIGRIYSNPEEAYRDMANVNPENASIIVSALPDGSVAKSMIAVPVTMNTRKIGVMLVYQFTQYRRFAPHDLNVMQGFADQAAIAISNATMYSELLEKNRYLVSRNEIHNQFTKLSIEHGSLGHTIEKVGSMLNLPTYYIDMARSDWYPTIPESAMLHEVNIYSLIENNFDPMTLPGDGNSDVYLYPIVYGALVLGCFLIELHHPLRQLDHVILEQGGAIVTLNMMNTYSLTEMTYRKNQDYFADLVQYREPQQLESRLAGFHLPAHQSLFVIQVQLQSEHLDMKTTENWVRKLIGFIDKELGTTEYLLFNTHNKITILAAASDPKIRLHVINTLEVAIQKWATSKTPQLLMGIGGVYRGLEYVSKSNDEAARALSFLLKRNKVGRMLYEDIGINKLFLNQETSDIENYIHEVLAPLQQHKSGELELTLKTYISENRSVQATAERLHIHSNTLYLRLRKIEEILGVDLSDSEGWMKIYLAFHLSEVYAVTHTPSI</sequence>
<dbReference type="EMBL" id="JAVDTR010000006">
    <property type="protein sequence ID" value="MDR6724067.1"/>
    <property type="molecule type" value="Genomic_DNA"/>
</dbReference>
<evidence type="ECO:0000313" key="4">
    <source>
        <dbReference type="Proteomes" id="UP001254832"/>
    </source>
</evidence>
<comment type="similarity">
    <text evidence="1">Belongs to the CdaR family.</text>
</comment>
<evidence type="ECO:0000313" key="3">
    <source>
        <dbReference type="EMBL" id="MDR6724067.1"/>
    </source>
</evidence>
<accession>A0AAP5H1G1</accession>
<dbReference type="SMART" id="SM00065">
    <property type="entry name" value="GAF"/>
    <property type="match status" value="1"/>
</dbReference>
<reference evidence="3" key="1">
    <citation type="submission" date="2023-07" db="EMBL/GenBank/DDBJ databases">
        <title>Sorghum-associated microbial communities from plants grown in Nebraska, USA.</title>
        <authorList>
            <person name="Schachtman D."/>
        </authorList>
    </citation>
    <scope>NUCLEOTIDE SEQUENCE</scope>
    <source>
        <strain evidence="3">BE80</strain>
    </source>
</reference>
<dbReference type="InterPro" id="IPR003018">
    <property type="entry name" value="GAF"/>
</dbReference>
<dbReference type="Pfam" id="PF13556">
    <property type="entry name" value="HTH_30"/>
    <property type="match status" value="1"/>
</dbReference>
<name>A0AAP5H1G1_PAEAM</name>
<dbReference type="Pfam" id="PF13185">
    <property type="entry name" value="GAF_2"/>
    <property type="match status" value="1"/>
</dbReference>
<protein>
    <submittedName>
        <fullName evidence="3">Sugar diacid utilization regulator</fullName>
    </submittedName>
</protein>
<dbReference type="PANTHER" id="PTHR33744:SF1">
    <property type="entry name" value="DNA-BINDING TRANSCRIPTIONAL ACTIVATOR ADER"/>
    <property type="match status" value="1"/>
</dbReference>
<dbReference type="PANTHER" id="PTHR33744">
    <property type="entry name" value="CARBOHYDRATE DIACID REGULATOR"/>
    <property type="match status" value="1"/>
</dbReference>
<dbReference type="InterPro" id="IPR029016">
    <property type="entry name" value="GAF-like_dom_sf"/>
</dbReference>
<dbReference type="Gene3D" id="1.10.10.2840">
    <property type="entry name" value="PucR C-terminal helix-turn-helix domain"/>
    <property type="match status" value="1"/>
</dbReference>
<dbReference type="InterPro" id="IPR042070">
    <property type="entry name" value="PucR_C-HTH_sf"/>
</dbReference>
<feature type="domain" description="GAF" evidence="2">
    <location>
        <begin position="121"/>
        <end position="280"/>
    </location>
</feature>
<evidence type="ECO:0000259" key="2">
    <source>
        <dbReference type="SMART" id="SM00065"/>
    </source>
</evidence>
<dbReference type="AlphaFoldDB" id="A0AAP5H1G1"/>
<organism evidence="3 4">
    <name type="scientific">Paenibacillus amylolyticus</name>
    <dbReference type="NCBI Taxonomy" id="1451"/>
    <lineage>
        <taxon>Bacteria</taxon>
        <taxon>Bacillati</taxon>
        <taxon>Bacillota</taxon>
        <taxon>Bacilli</taxon>
        <taxon>Bacillales</taxon>
        <taxon>Paenibacillaceae</taxon>
        <taxon>Paenibacillus</taxon>
    </lineage>
</organism>